<dbReference type="OrthoDB" id="5897571at2"/>
<dbReference type="Proteomes" id="UP000029224">
    <property type="component" value="Unassembled WGS sequence"/>
</dbReference>
<gene>
    <name evidence="2" type="ORF">JCM19240_1548</name>
</gene>
<organism evidence="2 3">
    <name type="scientific">Vibrio maritimus</name>
    <dbReference type="NCBI Taxonomy" id="990268"/>
    <lineage>
        <taxon>Bacteria</taxon>
        <taxon>Pseudomonadati</taxon>
        <taxon>Pseudomonadota</taxon>
        <taxon>Gammaproteobacteria</taxon>
        <taxon>Vibrionales</taxon>
        <taxon>Vibrionaceae</taxon>
        <taxon>Vibrio</taxon>
    </lineage>
</organism>
<dbReference type="PROSITE" id="PS51257">
    <property type="entry name" value="PROKAR_LIPOPROTEIN"/>
    <property type="match status" value="1"/>
</dbReference>
<name>A0A090T855_9VIBR</name>
<keyword evidence="3" id="KW-1185">Reference proteome</keyword>
<protein>
    <submittedName>
        <fullName evidence="2">Uncharacterized protein</fullName>
    </submittedName>
</protein>
<dbReference type="AlphaFoldDB" id="A0A090T855"/>
<evidence type="ECO:0000256" key="1">
    <source>
        <dbReference type="SAM" id="Coils"/>
    </source>
</evidence>
<sequence>MNKVSLVAMSLVVALAGCRDNSSNSSDDGGIVTPRNTTFTVFDGYIENARVSICETEALTNCEVIGNTDAFGNIDLPSDKVGFVKAEVIAGVSKDSDKLGFVTQGYTMAGQTDTTTINPFTTIATLHPSITLESLAADIGVDASALSSDYIALADAGTHLLARTVTKQLAKGASAERVVAVAQVAQDKIEELESNAVDLNQVELAITVAENGDINVEDKIFVTDARSFLERNEDGSPLSLYFTSFEALFASEGSSEGFFDDGVYTTVENDHLDYTISQNNLTINDVDGDFSTRFFYVSSDIALSVSNSDYLNEMIIHSTDDLTKSNLSDLDQFTGKTLYLIADDSHDSPFTDAILVKLAFGESTVEVTEIDEGTSRVFDYNLDNGGLRIDFDQGESDLHLFPTISNDDLSVWFDDEKDVYAMLMADQGFAQSIVNDWVGSQTELVGTWVVDRSEQDNENEVLMFTFLSNGQYIHTEYDVERAGGEQSGMEWGNYNADGSTLQTSGIFDQNGDTGITDLWNTDYLKFGFTSEDKLVYYIVDDNGDAVDSISFVKADSNGLVGTWGVKNPEVDDEELLLLTFFADGTYVHNEVYDKSHPDFLDSGTEWGNYSINPQTNRATISIIEDYNNSIGLSDFENGNDGQELYLEVKGDVLTLTVIEYEDEVLFEEEFELQRVN</sequence>
<dbReference type="EMBL" id="BBMT01000009">
    <property type="protein sequence ID" value="GAL36106.1"/>
    <property type="molecule type" value="Genomic_DNA"/>
</dbReference>
<evidence type="ECO:0000313" key="2">
    <source>
        <dbReference type="EMBL" id="GAL36106.1"/>
    </source>
</evidence>
<reference evidence="2 3" key="2">
    <citation type="submission" date="2014-09" db="EMBL/GenBank/DDBJ databases">
        <authorList>
            <consortium name="NBRP consortium"/>
            <person name="Sawabe T."/>
            <person name="Meirelles P."/>
            <person name="Nakanishi M."/>
            <person name="Sayaka M."/>
            <person name="Hattori M."/>
            <person name="Ohkuma M."/>
        </authorList>
    </citation>
    <scope>NUCLEOTIDE SEQUENCE [LARGE SCALE GENOMIC DNA]</scope>
    <source>
        <strain evidence="2 3">JCM 19240</strain>
    </source>
</reference>
<keyword evidence="1" id="KW-0175">Coiled coil</keyword>
<evidence type="ECO:0000313" key="3">
    <source>
        <dbReference type="Proteomes" id="UP000029224"/>
    </source>
</evidence>
<proteinExistence type="predicted"/>
<feature type="coiled-coil region" evidence="1">
    <location>
        <begin position="175"/>
        <end position="202"/>
    </location>
</feature>
<comment type="caution">
    <text evidence="2">The sequence shown here is derived from an EMBL/GenBank/DDBJ whole genome shotgun (WGS) entry which is preliminary data.</text>
</comment>
<accession>A0A090T855</accession>
<reference evidence="2 3" key="1">
    <citation type="submission" date="2014-09" db="EMBL/GenBank/DDBJ databases">
        <title>Vibrio maritimus JCM 19240. (C210) whole genome shotgun sequence.</title>
        <authorList>
            <person name="Sawabe T."/>
            <person name="Meirelles P."/>
            <person name="Nakanishi M."/>
            <person name="Sayaka M."/>
            <person name="Hattori M."/>
            <person name="Ohkuma M."/>
        </authorList>
    </citation>
    <scope>NUCLEOTIDE SEQUENCE [LARGE SCALE GENOMIC DNA]</scope>
    <source>
        <strain evidence="2 3">JCM 19240</strain>
    </source>
</reference>